<comment type="caution">
    <text evidence="1">The sequence shown here is derived from an EMBL/GenBank/DDBJ whole genome shotgun (WGS) entry which is preliminary data.</text>
</comment>
<accession>A0ABC8TI47</accession>
<name>A0ABC8TI47_9AQUA</name>
<protein>
    <submittedName>
        <fullName evidence="1">Uncharacterized protein</fullName>
    </submittedName>
</protein>
<dbReference type="AlphaFoldDB" id="A0ABC8TI47"/>
<keyword evidence="2" id="KW-1185">Reference proteome</keyword>
<dbReference type="EMBL" id="CAUOFW020005220">
    <property type="protein sequence ID" value="CAK9169056.1"/>
    <property type="molecule type" value="Genomic_DNA"/>
</dbReference>
<reference evidence="1 2" key="1">
    <citation type="submission" date="2024-02" db="EMBL/GenBank/DDBJ databases">
        <authorList>
            <person name="Vignale AGUSTIN F."/>
            <person name="Sosa J E."/>
            <person name="Modenutti C."/>
        </authorList>
    </citation>
    <scope>NUCLEOTIDE SEQUENCE [LARGE SCALE GENOMIC DNA]</scope>
</reference>
<sequence>MEAEIGHRPSYTWRSILGARKVVEAGSRWRIGDGSRVKIWTDRLIPTPVSFKTVSPRRSLPTSVGDLINEQSWSWNEQLVDDVFLPLEVLVIKSIPLSRNSLEDRLIWHYNQMVDSRFEAHTILLLIKSYCKMGQATHLLLQVLDN</sequence>
<evidence type="ECO:0000313" key="1">
    <source>
        <dbReference type="EMBL" id="CAK9169056.1"/>
    </source>
</evidence>
<organism evidence="1 2">
    <name type="scientific">Ilex paraguariensis</name>
    <name type="common">yerba mate</name>
    <dbReference type="NCBI Taxonomy" id="185542"/>
    <lineage>
        <taxon>Eukaryota</taxon>
        <taxon>Viridiplantae</taxon>
        <taxon>Streptophyta</taxon>
        <taxon>Embryophyta</taxon>
        <taxon>Tracheophyta</taxon>
        <taxon>Spermatophyta</taxon>
        <taxon>Magnoliopsida</taxon>
        <taxon>eudicotyledons</taxon>
        <taxon>Gunneridae</taxon>
        <taxon>Pentapetalae</taxon>
        <taxon>asterids</taxon>
        <taxon>campanulids</taxon>
        <taxon>Aquifoliales</taxon>
        <taxon>Aquifoliaceae</taxon>
        <taxon>Ilex</taxon>
    </lineage>
</organism>
<evidence type="ECO:0000313" key="2">
    <source>
        <dbReference type="Proteomes" id="UP001642360"/>
    </source>
</evidence>
<gene>
    <name evidence="1" type="ORF">ILEXP_LOCUS38490</name>
</gene>
<proteinExistence type="predicted"/>
<dbReference type="Proteomes" id="UP001642360">
    <property type="component" value="Unassembled WGS sequence"/>
</dbReference>